<evidence type="ECO:0000313" key="1">
    <source>
        <dbReference type="EMBL" id="MYL32992.1"/>
    </source>
</evidence>
<name>A0A6I4ZYU5_9BACI</name>
<dbReference type="NCBIfam" id="NF005232">
    <property type="entry name" value="PRK06733.1"/>
    <property type="match status" value="1"/>
</dbReference>
<dbReference type="AlphaFoldDB" id="A0A6I4ZYU5"/>
<evidence type="ECO:0000313" key="2">
    <source>
        <dbReference type="Proteomes" id="UP000468638"/>
    </source>
</evidence>
<proteinExistence type="predicted"/>
<comment type="caution">
    <text evidence="1">The sequence shown here is derived from an EMBL/GenBank/DDBJ whole genome shotgun (WGS) entry which is preliminary data.</text>
</comment>
<dbReference type="OrthoDB" id="2381603at2"/>
<dbReference type="Gene3D" id="2.30.110.10">
    <property type="entry name" value="Electron Transport, Fmn-binding Protein, Chain A"/>
    <property type="match status" value="1"/>
</dbReference>
<organism evidence="1 2">
    <name type="scientific">Pontibacillus yanchengensis</name>
    <dbReference type="NCBI Taxonomy" id="462910"/>
    <lineage>
        <taxon>Bacteria</taxon>
        <taxon>Bacillati</taxon>
        <taxon>Bacillota</taxon>
        <taxon>Bacilli</taxon>
        <taxon>Bacillales</taxon>
        <taxon>Bacillaceae</taxon>
        <taxon>Pontibacillus</taxon>
    </lineage>
</organism>
<dbReference type="SUPFAM" id="SSF50475">
    <property type="entry name" value="FMN-binding split barrel"/>
    <property type="match status" value="1"/>
</dbReference>
<reference evidence="1 2" key="1">
    <citation type="submission" date="2019-11" db="EMBL/GenBank/DDBJ databases">
        <title>Genome sequences of 17 halophilic strains isolated from different environments.</title>
        <authorList>
            <person name="Furrow R.E."/>
        </authorList>
    </citation>
    <scope>NUCLEOTIDE SEQUENCE [LARGE SCALE GENOMIC DNA]</scope>
    <source>
        <strain evidence="1 2">22514_16_FS</strain>
    </source>
</reference>
<protein>
    <submittedName>
        <fullName evidence="1">Uncharacterized protein</fullName>
    </submittedName>
</protein>
<dbReference type="EMBL" id="WMEQ01000003">
    <property type="protein sequence ID" value="MYL32992.1"/>
    <property type="molecule type" value="Genomic_DNA"/>
</dbReference>
<dbReference type="RefSeq" id="WP_160846958.1">
    <property type="nucleotide sequence ID" value="NZ_WMEQ01000003.1"/>
</dbReference>
<sequence>MANQVEKKLNEVQYQTLQSERYVLLSTIDYETATPMVNAISWVYAPSAFCIRFAIDNRSKIVENIRNHPYIVITLITDDSTYAIKGKAVIEKDNIEGVPLKLAMIELTIEEVRDVMFYGAKIANAPEYEKTYDNRAAAKLDNQVMNALKI</sequence>
<gene>
    <name evidence="1" type="ORF">GLW05_05210</name>
</gene>
<dbReference type="Proteomes" id="UP000468638">
    <property type="component" value="Unassembled WGS sequence"/>
</dbReference>
<accession>A0A6I4ZYU5</accession>
<dbReference type="InterPro" id="IPR012349">
    <property type="entry name" value="Split_barrel_FMN-bd"/>
</dbReference>